<dbReference type="AlphaFoldDB" id="A0AA47MWE1"/>
<protein>
    <submittedName>
        <fullName evidence="2">Uncharacterized protein</fullName>
    </submittedName>
</protein>
<evidence type="ECO:0000313" key="3">
    <source>
        <dbReference type="Proteomes" id="UP001174136"/>
    </source>
</evidence>
<keyword evidence="3" id="KW-1185">Reference proteome</keyword>
<dbReference type="PANTHER" id="PTHR33480:SF1">
    <property type="entry name" value="TYR RECOMBINASE DOMAIN-CONTAINING PROTEIN"/>
    <property type="match status" value="1"/>
</dbReference>
<organism evidence="2 3">
    <name type="scientific">Merluccius polli</name>
    <name type="common">Benguela hake</name>
    <name type="synonym">Merluccius cadenati</name>
    <dbReference type="NCBI Taxonomy" id="89951"/>
    <lineage>
        <taxon>Eukaryota</taxon>
        <taxon>Metazoa</taxon>
        <taxon>Chordata</taxon>
        <taxon>Craniata</taxon>
        <taxon>Vertebrata</taxon>
        <taxon>Euteleostomi</taxon>
        <taxon>Actinopterygii</taxon>
        <taxon>Neopterygii</taxon>
        <taxon>Teleostei</taxon>
        <taxon>Neoteleostei</taxon>
        <taxon>Acanthomorphata</taxon>
        <taxon>Zeiogadaria</taxon>
        <taxon>Gadariae</taxon>
        <taxon>Gadiformes</taxon>
        <taxon>Gadoidei</taxon>
        <taxon>Merlucciidae</taxon>
        <taxon>Merluccius</taxon>
    </lineage>
</organism>
<evidence type="ECO:0000313" key="2">
    <source>
        <dbReference type="EMBL" id="KAK0147938.1"/>
    </source>
</evidence>
<comment type="caution">
    <text evidence="2">The sequence shown here is derived from an EMBL/GenBank/DDBJ whole genome shotgun (WGS) entry which is preliminary data.</text>
</comment>
<reference evidence="2" key="1">
    <citation type="journal article" date="2023" name="Front. Mar. Sci.">
        <title>A new Merluccius polli reference genome to investigate the effects of global change in West African waters.</title>
        <authorList>
            <person name="Mateo J.L."/>
            <person name="Blanco-Fernandez C."/>
            <person name="Garcia-Vazquez E."/>
            <person name="Machado-Schiaffino G."/>
        </authorList>
    </citation>
    <scope>NUCLEOTIDE SEQUENCE</scope>
    <source>
        <strain evidence="2">C29</strain>
        <tissue evidence="2">Fin</tissue>
    </source>
</reference>
<feature type="region of interest" description="Disordered" evidence="1">
    <location>
        <begin position="83"/>
        <end position="121"/>
    </location>
</feature>
<dbReference type="Proteomes" id="UP001174136">
    <property type="component" value="Unassembled WGS sequence"/>
</dbReference>
<dbReference type="EMBL" id="JAOPHQ010002277">
    <property type="protein sequence ID" value="KAK0147938.1"/>
    <property type="molecule type" value="Genomic_DNA"/>
</dbReference>
<proteinExistence type="predicted"/>
<sequence length="133" mass="14476">MQTIVEQSTLSTSVLNLKNNELDQVADFLGHDICVHRDFYRLPVPTTQLAMITKLLLSMEKGHLSGMQGKSLDEIEIEDEMVLSDAEANDGGSESDSSDTADMPSECVTSEPVETASGSTITEQLHDIGYIGR</sequence>
<name>A0AA47MWE1_MERPO</name>
<evidence type="ECO:0000256" key="1">
    <source>
        <dbReference type="SAM" id="MobiDB-lite"/>
    </source>
</evidence>
<dbReference type="PANTHER" id="PTHR33480">
    <property type="entry name" value="SET DOMAIN-CONTAINING PROTEIN-RELATED"/>
    <property type="match status" value="1"/>
</dbReference>
<gene>
    <name evidence="2" type="ORF">N1851_012398</name>
</gene>
<accession>A0AA47MWE1</accession>